<dbReference type="EC" id="5.2.1.8" evidence="10"/>
<name>A0A814FKP7_9BILA</name>
<dbReference type="GO" id="GO:0003755">
    <property type="term" value="F:peptidyl-prolyl cis-trans isomerase activity"/>
    <property type="evidence" value="ECO:0007669"/>
    <property type="project" value="UniProtKB-KW"/>
</dbReference>
<dbReference type="GO" id="GO:0005783">
    <property type="term" value="C:endoplasmic reticulum"/>
    <property type="evidence" value="ECO:0007669"/>
    <property type="project" value="UniProtKB-SubCell"/>
</dbReference>
<accession>A0A814FKP7</accession>
<dbReference type="PROSITE" id="PS50059">
    <property type="entry name" value="FKBP_PPIASE"/>
    <property type="match status" value="1"/>
</dbReference>
<evidence type="ECO:0000256" key="2">
    <source>
        <dbReference type="ARBA" id="ARBA00002388"/>
    </source>
</evidence>
<dbReference type="PANTHER" id="PTHR45779">
    <property type="entry name" value="PEPTIDYLPROLYL ISOMERASE"/>
    <property type="match status" value="1"/>
</dbReference>
<keyword evidence="6 10" id="KW-0697">Rotamase</keyword>
<proteinExistence type="inferred from homology"/>
<evidence type="ECO:0000256" key="1">
    <source>
        <dbReference type="ARBA" id="ARBA00000971"/>
    </source>
</evidence>
<comment type="catalytic activity">
    <reaction evidence="1 10">
        <text>[protein]-peptidylproline (omega=180) = [protein]-peptidylproline (omega=0)</text>
        <dbReference type="Rhea" id="RHEA:16237"/>
        <dbReference type="Rhea" id="RHEA-COMP:10747"/>
        <dbReference type="Rhea" id="RHEA-COMP:10748"/>
        <dbReference type="ChEBI" id="CHEBI:83833"/>
        <dbReference type="ChEBI" id="CHEBI:83834"/>
        <dbReference type="EC" id="5.2.1.8"/>
    </reaction>
</comment>
<feature type="chain" id="PRO_5032559904" description="peptidylprolyl isomerase" evidence="11">
    <location>
        <begin position="21"/>
        <end position="143"/>
    </location>
</feature>
<evidence type="ECO:0000313" key="14">
    <source>
        <dbReference type="Proteomes" id="UP000663879"/>
    </source>
</evidence>
<evidence type="ECO:0000256" key="9">
    <source>
        <dbReference type="ARBA" id="ARBA00064679"/>
    </source>
</evidence>
<evidence type="ECO:0000256" key="7">
    <source>
        <dbReference type="ARBA" id="ARBA00023235"/>
    </source>
</evidence>
<sequence length="143" mass="15545">MKLIFKLAVLSVVLACLVQAGDDNKKSAKKQLQIGIKKKVENCSRTSKKGDQLSMHYVGKLEDGSEFDSSIGRGEPFVFTLGVGQVIKGWDQGLLDMCEGEKRKLIIPSHLGYGDSGAPPKIPGGATLIFEVELLKINRKSDL</sequence>
<comment type="caution">
    <text evidence="13">The sequence shown here is derived from an EMBL/GenBank/DDBJ whole genome shotgun (WGS) entry which is preliminary data.</text>
</comment>
<protein>
    <recommendedName>
        <fullName evidence="10">peptidylprolyl isomerase</fullName>
        <ecNumber evidence="10">5.2.1.8</ecNumber>
    </recommendedName>
</protein>
<comment type="subcellular location">
    <subcellularLocation>
        <location evidence="3">Endoplasmic reticulum</location>
    </subcellularLocation>
</comment>
<evidence type="ECO:0000256" key="10">
    <source>
        <dbReference type="PROSITE-ProRule" id="PRU00277"/>
    </source>
</evidence>
<evidence type="ECO:0000313" key="13">
    <source>
        <dbReference type="EMBL" id="CAF0984307.1"/>
    </source>
</evidence>
<gene>
    <name evidence="13" type="ORF">OXX778_LOCUS15585</name>
</gene>
<evidence type="ECO:0000256" key="8">
    <source>
        <dbReference type="ARBA" id="ARBA00024206"/>
    </source>
</evidence>
<comment type="function">
    <text evidence="2">PPIases accelerate the folding of proteins. It catalyzes the cis-trans isomerization of proline imidic peptide bonds in oligopeptides.</text>
</comment>
<dbReference type="Proteomes" id="UP000663879">
    <property type="component" value="Unassembled WGS sequence"/>
</dbReference>
<dbReference type="Gene3D" id="3.10.50.40">
    <property type="match status" value="1"/>
</dbReference>
<feature type="domain" description="PPIase FKBP-type" evidence="12">
    <location>
        <begin position="50"/>
        <end position="138"/>
    </location>
</feature>
<evidence type="ECO:0000256" key="4">
    <source>
        <dbReference type="ARBA" id="ARBA00022729"/>
    </source>
</evidence>
<dbReference type="AlphaFoldDB" id="A0A814FKP7"/>
<reference evidence="13" key="1">
    <citation type="submission" date="2021-02" db="EMBL/GenBank/DDBJ databases">
        <authorList>
            <person name="Nowell W R."/>
        </authorList>
    </citation>
    <scope>NUCLEOTIDE SEQUENCE</scope>
    <source>
        <strain evidence="13">Ploen Becks lab</strain>
    </source>
</reference>
<keyword evidence="14" id="KW-1185">Reference proteome</keyword>
<keyword evidence="7 10" id="KW-0413">Isomerase</keyword>
<comment type="subunit">
    <text evidence="9">Interacts with ARFGEF1/BIG1 and the C-terminal of EPB41L2.</text>
</comment>
<organism evidence="13 14">
    <name type="scientific">Brachionus calyciflorus</name>
    <dbReference type="NCBI Taxonomy" id="104777"/>
    <lineage>
        <taxon>Eukaryota</taxon>
        <taxon>Metazoa</taxon>
        <taxon>Spiralia</taxon>
        <taxon>Gnathifera</taxon>
        <taxon>Rotifera</taxon>
        <taxon>Eurotatoria</taxon>
        <taxon>Monogononta</taxon>
        <taxon>Pseudotrocha</taxon>
        <taxon>Ploima</taxon>
        <taxon>Brachionidae</taxon>
        <taxon>Brachionus</taxon>
    </lineage>
</organism>
<evidence type="ECO:0000256" key="3">
    <source>
        <dbReference type="ARBA" id="ARBA00004240"/>
    </source>
</evidence>
<dbReference type="SUPFAM" id="SSF54534">
    <property type="entry name" value="FKBP-like"/>
    <property type="match status" value="1"/>
</dbReference>
<dbReference type="InterPro" id="IPR044609">
    <property type="entry name" value="FKBP2/11"/>
</dbReference>
<dbReference type="PANTHER" id="PTHR45779:SF7">
    <property type="entry name" value="PEPTIDYLPROLYL ISOMERASE"/>
    <property type="match status" value="1"/>
</dbReference>
<evidence type="ECO:0000256" key="5">
    <source>
        <dbReference type="ARBA" id="ARBA00022824"/>
    </source>
</evidence>
<evidence type="ECO:0000259" key="12">
    <source>
        <dbReference type="PROSITE" id="PS50059"/>
    </source>
</evidence>
<feature type="signal peptide" evidence="11">
    <location>
        <begin position="1"/>
        <end position="20"/>
    </location>
</feature>
<dbReference type="InterPro" id="IPR001179">
    <property type="entry name" value="PPIase_FKBP_dom"/>
</dbReference>
<evidence type="ECO:0000256" key="11">
    <source>
        <dbReference type="SAM" id="SignalP"/>
    </source>
</evidence>
<keyword evidence="5" id="KW-0256">Endoplasmic reticulum</keyword>
<dbReference type="EMBL" id="CAJNOC010003477">
    <property type="protein sequence ID" value="CAF0984307.1"/>
    <property type="molecule type" value="Genomic_DNA"/>
</dbReference>
<evidence type="ECO:0000256" key="6">
    <source>
        <dbReference type="ARBA" id="ARBA00023110"/>
    </source>
</evidence>
<keyword evidence="4 11" id="KW-0732">Signal</keyword>
<dbReference type="FunFam" id="3.10.50.40:FF:000016">
    <property type="entry name" value="Peptidylprolyl isomerase"/>
    <property type="match status" value="1"/>
</dbReference>
<dbReference type="Pfam" id="PF00254">
    <property type="entry name" value="FKBP_C"/>
    <property type="match status" value="1"/>
</dbReference>
<dbReference type="OrthoDB" id="77911at2759"/>
<dbReference type="InterPro" id="IPR046357">
    <property type="entry name" value="PPIase_dom_sf"/>
</dbReference>
<comment type="similarity">
    <text evidence="8">Belongs to the FKBP-type PPIase family. FKBP2 subfamily.</text>
</comment>